<dbReference type="GO" id="GO:0032040">
    <property type="term" value="C:small-subunit processome"/>
    <property type="evidence" value="ECO:0007669"/>
    <property type="project" value="InterPro"/>
</dbReference>
<feature type="region of interest" description="Disordered" evidence="7">
    <location>
        <begin position="496"/>
        <end position="518"/>
    </location>
</feature>
<evidence type="ECO:0000313" key="8">
    <source>
        <dbReference type="EMBL" id="PAV65420.1"/>
    </source>
</evidence>
<comment type="similarity">
    <text evidence="2">Belongs to the NOP14 family.</text>
</comment>
<dbReference type="Pfam" id="PF04147">
    <property type="entry name" value="Nop14"/>
    <property type="match status" value="2"/>
</dbReference>
<keyword evidence="9" id="KW-1185">Reference proteome</keyword>
<reference evidence="8 9" key="1">
    <citation type="journal article" date="2017" name="Curr. Biol.">
        <title>Genome architecture and evolution of a unichromosomal asexual nematode.</title>
        <authorList>
            <person name="Fradin H."/>
            <person name="Zegar C."/>
            <person name="Gutwein M."/>
            <person name="Lucas J."/>
            <person name="Kovtun M."/>
            <person name="Corcoran D."/>
            <person name="Baugh L.R."/>
            <person name="Kiontke K."/>
            <person name="Gunsalus K."/>
            <person name="Fitch D.H."/>
            <person name="Piano F."/>
        </authorList>
    </citation>
    <scope>NUCLEOTIDE SEQUENCE [LARGE SCALE GENOMIC DNA]</scope>
    <source>
        <strain evidence="8">PF1309</strain>
    </source>
</reference>
<feature type="compositionally biased region" description="Basic and acidic residues" evidence="7">
    <location>
        <begin position="211"/>
        <end position="220"/>
    </location>
</feature>
<evidence type="ECO:0000256" key="4">
    <source>
        <dbReference type="ARBA" id="ARBA00022552"/>
    </source>
</evidence>
<name>A0A2A2JUX8_9BILA</name>
<dbReference type="PANTHER" id="PTHR23183">
    <property type="entry name" value="NOP14"/>
    <property type="match status" value="1"/>
</dbReference>
<proteinExistence type="inferred from homology"/>
<evidence type="ECO:0008006" key="10">
    <source>
        <dbReference type="Google" id="ProtNLM"/>
    </source>
</evidence>
<gene>
    <name evidence="8" type="ORF">WR25_12518</name>
</gene>
<dbReference type="InterPro" id="IPR007276">
    <property type="entry name" value="Nop14"/>
</dbReference>
<feature type="compositionally biased region" description="Basic and acidic residues" evidence="7">
    <location>
        <begin position="500"/>
        <end position="518"/>
    </location>
</feature>
<sequence>MGIPKKKGKSKFGTRPDLAQKPGISKPKKQNPFELKFNRNKHNVLGQKKGTIVGMPGVSRKRAFEHREKTLGVERDRVGKVSKIVDKRIGEKLNDKTDEEKSFMRFAAEKSKHIKSNKFALEDDDDDAVVLTHRGQALSEIQKFDRGEHSDDDEIGGDLGADIEIVAKSKKAKYDRQQTKDEMEAKTESLDERFKKLQEKLQKTLRPPGANKEEKAEKDDYDRLAALLKTEEDRKTSSSQNPTSLVQTNTIADEARILHEMEKERVLKIKPECLPFVFKMPKKYIQFEALVKMYPDSALDDILNRLLTLYHPSLQEGNKERLKKLFVFLLRHFDVVSRTPPTNESMKTLETLGIHIHSLLKIDIEHCVECFRNMLTSNFTKNRKRLNVFHVVSLLRLSSSLFPTSDSFHPVTTLSLQMAVHFLAHAKITNLQTFAQFTVLATALLDHIREGKQFVPELVGFIQFSLDQAVQKNPENPGHQLTTQFAGLDFLGPTTSTAKHPSELKPEDVFSDEKKKNFQDSPQNRCGILRRLLALTDQIRMLYLVHTHSYKAVFRPILSILRNVESRKDLPILVRDELKMLSGSLEETMTAKTPDLELRQLSRARNEKSMLKMLEPRFEENFDPERPRTNRDPSRKGAAAEKKKLEHLVKKEKKGAIKELRKDGRFLANKQLATIKAADKDRRMKTKRILGGLAEQQGEWNREKREKK</sequence>
<dbReference type="PANTHER" id="PTHR23183:SF0">
    <property type="entry name" value="NUCLEOLAR PROTEIN 14"/>
    <property type="match status" value="1"/>
</dbReference>
<dbReference type="OrthoDB" id="284275at2759"/>
<keyword evidence="5" id="KW-0539">Nucleus</keyword>
<keyword evidence="3" id="KW-0690">Ribosome biogenesis</keyword>
<evidence type="ECO:0000256" key="6">
    <source>
        <dbReference type="ARBA" id="ARBA00024695"/>
    </source>
</evidence>
<feature type="region of interest" description="Disordered" evidence="7">
    <location>
        <begin position="688"/>
        <end position="708"/>
    </location>
</feature>
<comment type="function">
    <text evidence="6">Involved in nucleolar processing of pre-18S ribosomal RNA. Has a role in the nuclear export of 40S pre-ribosomal subunit to the cytoplasm.</text>
</comment>
<protein>
    <recommendedName>
        <fullName evidence="10">Nucleolar protein 14</fullName>
    </recommendedName>
</protein>
<comment type="subcellular location">
    <subcellularLocation>
        <location evidence="1">Nucleus</location>
        <location evidence="1">Nucleolus</location>
    </subcellularLocation>
</comment>
<organism evidence="8 9">
    <name type="scientific">Diploscapter pachys</name>
    <dbReference type="NCBI Taxonomy" id="2018661"/>
    <lineage>
        <taxon>Eukaryota</taxon>
        <taxon>Metazoa</taxon>
        <taxon>Ecdysozoa</taxon>
        <taxon>Nematoda</taxon>
        <taxon>Chromadorea</taxon>
        <taxon>Rhabditida</taxon>
        <taxon>Rhabditina</taxon>
        <taxon>Rhabditomorpha</taxon>
        <taxon>Rhabditoidea</taxon>
        <taxon>Rhabditidae</taxon>
        <taxon>Diploscapter</taxon>
    </lineage>
</organism>
<accession>A0A2A2JUX8</accession>
<evidence type="ECO:0000313" key="9">
    <source>
        <dbReference type="Proteomes" id="UP000218231"/>
    </source>
</evidence>
<comment type="caution">
    <text evidence="8">The sequence shown here is derived from an EMBL/GenBank/DDBJ whole genome shotgun (WGS) entry which is preliminary data.</text>
</comment>
<feature type="region of interest" description="Disordered" evidence="7">
    <location>
        <begin position="201"/>
        <end position="220"/>
    </location>
</feature>
<evidence type="ECO:0000256" key="2">
    <source>
        <dbReference type="ARBA" id="ARBA00007466"/>
    </source>
</evidence>
<feature type="compositionally biased region" description="Basic residues" evidence="7">
    <location>
        <begin position="1"/>
        <end position="12"/>
    </location>
</feature>
<feature type="region of interest" description="Disordered" evidence="7">
    <location>
        <begin position="1"/>
        <end position="36"/>
    </location>
</feature>
<feature type="region of interest" description="Disordered" evidence="7">
    <location>
        <begin position="616"/>
        <end position="643"/>
    </location>
</feature>
<dbReference type="AlphaFoldDB" id="A0A2A2JUX8"/>
<evidence type="ECO:0000256" key="7">
    <source>
        <dbReference type="SAM" id="MobiDB-lite"/>
    </source>
</evidence>
<keyword evidence="4" id="KW-0698">rRNA processing</keyword>
<dbReference type="GO" id="GO:0030490">
    <property type="term" value="P:maturation of SSU-rRNA"/>
    <property type="evidence" value="ECO:0007669"/>
    <property type="project" value="TreeGrafter"/>
</dbReference>
<dbReference type="Proteomes" id="UP000218231">
    <property type="component" value="Unassembled WGS sequence"/>
</dbReference>
<dbReference type="EMBL" id="LIAE01010208">
    <property type="protein sequence ID" value="PAV65420.1"/>
    <property type="molecule type" value="Genomic_DNA"/>
</dbReference>
<dbReference type="STRING" id="2018661.A0A2A2JUX8"/>
<dbReference type="GO" id="GO:0030692">
    <property type="term" value="C:Noc4p-Nop14p complex"/>
    <property type="evidence" value="ECO:0007669"/>
    <property type="project" value="TreeGrafter"/>
</dbReference>
<evidence type="ECO:0000256" key="1">
    <source>
        <dbReference type="ARBA" id="ARBA00004604"/>
    </source>
</evidence>
<evidence type="ECO:0000256" key="5">
    <source>
        <dbReference type="ARBA" id="ARBA00023242"/>
    </source>
</evidence>
<evidence type="ECO:0000256" key="3">
    <source>
        <dbReference type="ARBA" id="ARBA00022517"/>
    </source>
</evidence>